<feature type="domain" description="Uracil-DNA glycosylase-like" evidence="12">
    <location>
        <begin position="57"/>
        <end position="216"/>
    </location>
</feature>
<organism evidence="13 14">
    <name type="scientific">Reinekea marina</name>
    <dbReference type="NCBI Taxonomy" id="1310421"/>
    <lineage>
        <taxon>Bacteria</taxon>
        <taxon>Pseudomonadati</taxon>
        <taxon>Pseudomonadota</taxon>
        <taxon>Gammaproteobacteria</taxon>
        <taxon>Oceanospirillales</taxon>
        <taxon>Saccharospirillaceae</taxon>
        <taxon>Reinekea</taxon>
    </lineage>
</organism>
<dbReference type="PANTHER" id="PTHR11264">
    <property type="entry name" value="URACIL-DNA GLYCOSYLASE"/>
    <property type="match status" value="1"/>
</dbReference>
<comment type="similarity">
    <text evidence="3 9 11">Belongs to the uracil-DNA glycosylase (UDG) superfamily. UNG family.</text>
</comment>
<dbReference type="InterPro" id="IPR036895">
    <property type="entry name" value="Uracil-DNA_glycosylase-like_sf"/>
</dbReference>
<keyword evidence="13" id="KW-0326">Glycosidase</keyword>
<evidence type="ECO:0000256" key="8">
    <source>
        <dbReference type="ARBA" id="ARBA00023204"/>
    </source>
</evidence>
<evidence type="ECO:0000256" key="7">
    <source>
        <dbReference type="ARBA" id="ARBA00022801"/>
    </source>
</evidence>
<dbReference type="EC" id="3.2.2.27" evidence="4 9"/>
<reference evidence="14" key="1">
    <citation type="journal article" date="2019" name="Int. J. Syst. Evol. Microbiol.">
        <title>The Global Catalogue of Microorganisms (GCM) 10K type strain sequencing project: providing services to taxonomists for standard genome sequencing and annotation.</title>
        <authorList>
            <consortium name="The Broad Institute Genomics Platform"/>
            <consortium name="The Broad Institute Genome Sequencing Center for Infectious Disease"/>
            <person name="Wu L."/>
            <person name="Ma J."/>
        </authorList>
    </citation>
    <scope>NUCLEOTIDE SEQUENCE [LARGE SCALE GENOMIC DNA]</scope>
    <source>
        <strain evidence="14">CECT 8288</strain>
    </source>
</reference>
<dbReference type="SMART" id="SM00987">
    <property type="entry name" value="UreE_C"/>
    <property type="match status" value="1"/>
</dbReference>
<comment type="catalytic activity">
    <reaction evidence="1 9 11">
        <text>Hydrolyzes single-stranded DNA or mismatched double-stranded DNA and polynucleotides, releasing free uracil.</text>
        <dbReference type="EC" id="3.2.2.27"/>
    </reaction>
</comment>
<evidence type="ECO:0000256" key="6">
    <source>
        <dbReference type="ARBA" id="ARBA00022763"/>
    </source>
</evidence>
<dbReference type="NCBIfam" id="NF003591">
    <property type="entry name" value="PRK05254.1-4"/>
    <property type="match status" value="1"/>
</dbReference>
<dbReference type="PROSITE" id="PS00130">
    <property type="entry name" value="U_DNA_GLYCOSYLASE"/>
    <property type="match status" value="1"/>
</dbReference>
<dbReference type="GO" id="GO:0004844">
    <property type="term" value="F:uracil DNA N-glycosylase activity"/>
    <property type="evidence" value="ECO:0007669"/>
    <property type="project" value="UniProtKB-EC"/>
</dbReference>
<dbReference type="SMART" id="SM00986">
    <property type="entry name" value="UDG"/>
    <property type="match status" value="1"/>
</dbReference>
<dbReference type="RefSeq" id="WP_290281271.1">
    <property type="nucleotide sequence ID" value="NZ_JAUFQI010000001.1"/>
</dbReference>
<evidence type="ECO:0000259" key="12">
    <source>
        <dbReference type="SMART" id="SM00986"/>
    </source>
</evidence>
<dbReference type="NCBIfam" id="NF003588">
    <property type="entry name" value="PRK05254.1-1"/>
    <property type="match status" value="1"/>
</dbReference>
<name>A0ABV7WT95_9GAMM</name>
<dbReference type="InterPro" id="IPR002043">
    <property type="entry name" value="UDG_fam1"/>
</dbReference>
<keyword evidence="8 9" id="KW-0234">DNA repair</keyword>
<keyword evidence="6 9" id="KW-0227">DNA damage</keyword>
<keyword evidence="14" id="KW-1185">Reference proteome</keyword>
<dbReference type="InterPro" id="IPR005122">
    <property type="entry name" value="Uracil-DNA_glycosylase-like"/>
</dbReference>
<dbReference type="NCBIfam" id="TIGR00628">
    <property type="entry name" value="ung"/>
    <property type="match status" value="1"/>
</dbReference>
<evidence type="ECO:0000256" key="5">
    <source>
        <dbReference type="ARBA" id="ARBA00018429"/>
    </source>
</evidence>
<proteinExistence type="inferred from homology"/>
<feature type="active site" description="Proton acceptor" evidence="9 10">
    <location>
        <position position="72"/>
    </location>
</feature>
<evidence type="ECO:0000256" key="9">
    <source>
        <dbReference type="HAMAP-Rule" id="MF_00148"/>
    </source>
</evidence>
<dbReference type="Pfam" id="PF03167">
    <property type="entry name" value="UDG"/>
    <property type="match status" value="1"/>
</dbReference>
<accession>A0ABV7WT95</accession>
<keyword evidence="9" id="KW-0963">Cytoplasm</keyword>
<dbReference type="Proteomes" id="UP001595710">
    <property type="component" value="Unassembled WGS sequence"/>
</dbReference>
<dbReference type="InterPro" id="IPR018085">
    <property type="entry name" value="Ura-DNA_Glyclase_AS"/>
</dbReference>
<evidence type="ECO:0000256" key="10">
    <source>
        <dbReference type="PROSITE-ProRule" id="PRU10072"/>
    </source>
</evidence>
<evidence type="ECO:0000313" key="14">
    <source>
        <dbReference type="Proteomes" id="UP001595710"/>
    </source>
</evidence>
<dbReference type="CDD" id="cd10027">
    <property type="entry name" value="UDG-F1-like"/>
    <property type="match status" value="1"/>
</dbReference>
<evidence type="ECO:0000256" key="3">
    <source>
        <dbReference type="ARBA" id="ARBA00008184"/>
    </source>
</evidence>
<comment type="function">
    <text evidence="2 9 11">Excises uracil residues from the DNA which can arise as a result of misincorporation of dUMP residues by DNA polymerase or due to deamination of cytosine.</text>
</comment>
<evidence type="ECO:0000256" key="2">
    <source>
        <dbReference type="ARBA" id="ARBA00002631"/>
    </source>
</evidence>
<dbReference type="SUPFAM" id="SSF52141">
    <property type="entry name" value="Uracil-DNA glycosylase-like"/>
    <property type="match status" value="1"/>
</dbReference>
<dbReference type="PANTHER" id="PTHR11264:SF0">
    <property type="entry name" value="URACIL-DNA GLYCOSYLASE"/>
    <property type="match status" value="1"/>
</dbReference>
<evidence type="ECO:0000256" key="4">
    <source>
        <dbReference type="ARBA" id="ARBA00012030"/>
    </source>
</evidence>
<dbReference type="EMBL" id="JBHRYN010000012">
    <property type="protein sequence ID" value="MFC3702396.1"/>
    <property type="molecule type" value="Genomic_DNA"/>
</dbReference>
<evidence type="ECO:0000313" key="13">
    <source>
        <dbReference type="EMBL" id="MFC3702396.1"/>
    </source>
</evidence>
<dbReference type="HAMAP" id="MF_00148">
    <property type="entry name" value="UDG"/>
    <property type="match status" value="1"/>
</dbReference>
<evidence type="ECO:0000256" key="11">
    <source>
        <dbReference type="RuleBase" id="RU003780"/>
    </source>
</evidence>
<gene>
    <name evidence="9 13" type="primary">ung</name>
    <name evidence="13" type="ORF">ACFOND_12155</name>
</gene>
<dbReference type="NCBIfam" id="NF003589">
    <property type="entry name" value="PRK05254.1-2"/>
    <property type="match status" value="1"/>
</dbReference>
<comment type="subcellular location">
    <subcellularLocation>
        <location evidence="9">Cytoplasm</location>
    </subcellularLocation>
</comment>
<dbReference type="NCBIfam" id="NF003592">
    <property type="entry name" value="PRK05254.1-5"/>
    <property type="match status" value="1"/>
</dbReference>
<evidence type="ECO:0000256" key="1">
    <source>
        <dbReference type="ARBA" id="ARBA00001400"/>
    </source>
</evidence>
<keyword evidence="7 9" id="KW-0378">Hydrolase</keyword>
<sequence length="237" mass="26640">MQVDSLLSLITEPSWKSVLKEKLNPDAFSKIECFLNDRIKQGAVVFPPQAQWFRAINDLPLDQVKVVIVGQDPYHGEGQAQGLSFSVPSNCKVPPSLRNMFKEIASDCGIHNQTGNLERWVAQGVLLINASLTVEKGLAGSHQECGWETMTDAIISTVSQRLSHCVFLLWGGFAQQKAQLIDESQHLILQAPHPSPLSAYRGWFGCRHFSRTNDYLTRNNRSAIDWRTDEMHQEVLI</sequence>
<protein>
    <recommendedName>
        <fullName evidence="5 9">Uracil-DNA glycosylase</fullName>
        <shortName evidence="9">UDG</shortName>
        <ecNumber evidence="4 9">3.2.2.27</ecNumber>
    </recommendedName>
</protein>
<dbReference type="Gene3D" id="3.40.470.10">
    <property type="entry name" value="Uracil-DNA glycosylase-like domain"/>
    <property type="match status" value="1"/>
</dbReference>
<comment type="caution">
    <text evidence="13">The sequence shown here is derived from an EMBL/GenBank/DDBJ whole genome shotgun (WGS) entry which is preliminary data.</text>
</comment>